<dbReference type="EMBL" id="LJRI01001285">
    <property type="protein sequence ID" value="KPY66143.1"/>
    <property type="molecule type" value="Genomic_DNA"/>
</dbReference>
<gene>
    <name evidence="1" type="ORF">ALO94_01998</name>
</gene>
<sequence length="81" mass="8985">MIIDKSLALLLVSVGLMIISPFLAILSHRVSKYLLDMYVADEVLIITYMEQGQPVAQVTIKTKSDGAVAKKIIDLRKPINE</sequence>
<proteinExistence type="predicted"/>
<accession>A0A0Q0AR68</accession>
<dbReference type="RefSeq" id="WP_057428217.1">
    <property type="nucleotide sequence ID" value="NZ_LJRI01001285.1"/>
</dbReference>
<evidence type="ECO:0000313" key="2">
    <source>
        <dbReference type="Proteomes" id="UP000050384"/>
    </source>
</evidence>
<organism evidence="1 2">
    <name type="scientific">Pseudomonas syringae pv. spinaceae</name>
    <dbReference type="NCBI Taxonomy" id="264459"/>
    <lineage>
        <taxon>Bacteria</taxon>
        <taxon>Pseudomonadati</taxon>
        <taxon>Pseudomonadota</taxon>
        <taxon>Gammaproteobacteria</taxon>
        <taxon>Pseudomonadales</taxon>
        <taxon>Pseudomonadaceae</taxon>
        <taxon>Pseudomonas</taxon>
        <taxon>Pseudomonas syringae</taxon>
    </lineage>
</organism>
<comment type="caution">
    <text evidence="1">The sequence shown here is derived from an EMBL/GenBank/DDBJ whole genome shotgun (WGS) entry which is preliminary data.</text>
</comment>
<evidence type="ECO:0000313" key="1">
    <source>
        <dbReference type="EMBL" id="KPY66143.1"/>
    </source>
</evidence>
<name>A0A0Q0AR68_PSESX</name>
<dbReference type="AlphaFoldDB" id="A0A0Q0AR68"/>
<reference evidence="1 2" key="1">
    <citation type="submission" date="2015-09" db="EMBL/GenBank/DDBJ databases">
        <title>Genome announcement of multiple Pseudomonas syringae strains.</title>
        <authorList>
            <person name="Thakur S."/>
            <person name="Wang P.W."/>
            <person name="Gong Y."/>
            <person name="Weir B.S."/>
            <person name="Guttman D.S."/>
        </authorList>
    </citation>
    <scope>NUCLEOTIDE SEQUENCE [LARGE SCALE GENOMIC DNA]</scope>
    <source>
        <strain evidence="1 2">ICMP16929</strain>
    </source>
</reference>
<protein>
    <submittedName>
        <fullName evidence="1">Uncharacterized protein</fullName>
    </submittedName>
</protein>
<dbReference type="Proteomes" id="UP000050384">
    <property type="component" value="Unassembled WGS sequence"/>
</dbReference>
<dbReference type="PATRIC" id="fig|264459.3.peg.3449"/>